<evidence type="ECO:0000313" key="2">
    <source>
        <dbReference type="EMBL" id="SCL28096.1"/>
    </source>
</evidence>
<proteinExistence type="predicted"/>
<reference evidence="3" key="1">
    <citation type="submission" date="2016-06" db="EMBL/GenBank/DDBJ databases">
        <authorList>
            <person name="Varghese N."/>
            <person name="Submissions Spin"/>
        </authorList>
    </citation>
    <scope>NUCLEOTIDE SEQUENCE [LARGE SCALE GENOMIC DNA]</scope>
    <source>
        <strain evidence="3">DSM 45431</strain>
    </source>
</reference>
<gene>
    <name evidence="2" type="ORF">GA0070624_3626</name>
</gene>
<sequence length="66" mass="7685">MRSHDTAGDRPMRSTRRTFLSRRKAAEARREAWFERHPKKAPPITWEQWAAANAALGIKVKRREAA</sequence>
<dbReference type="Proteomes" id="UP000199413">
    <property type="component" value="Unassembled WGS sequence"/>
</dbReference>
<feature type="compositionally biased region" description="Basic and acidic residues" evidence="1">
    <location>
        <begin position="1"/>
        <end position="12"/>
    </location>
</feature>
<feature type="region of interest" description="Disordered" evidence="1">
    <location>
        <begin position="1"/>
        <end position="22"/>
    </location>
</feature>
<accession>A0A1C6SF29</accession>
<dbReference type="RefSeq" id="WP_091342596.1">
    <property type="nucleotide sequence ID" value="NZ_FMHV01000002.1"/>
</dbReference>
<name>A0A1C6SF29_9ACTN</name>
<dbReference type="AlphaFoldDB" id="A0A1C6SF29"/>
<evidence type="ECO:0000256" key="1">
    <source>
        <dbReference type="SAM" id="MobiDB-lite"/>
    </source>
</evidence>
<dbReference type="OrthoDB" id="3401941at2"/>
<dbReference type="EMBL" id="FMHV01000002">
    <property type="protein sequence ID" value="SCL28096.1"/>
    <property type="molecule type" value="Genomic_DNA"/>
</dbReference>
<organism evidence="2 3">
    <name type="scientific">Micromonospora rhizosphaerae</name>
    <dbReference type="NCBI Taxonomy" id="568872"/>
    <lineage>
        <taxon>Bacteria</taxon>
        <taxon>Bacillati</taxon>
        <taxon>Actinomycetota</taxon>
        <taxon>Actinomycetes</taxon>
        <taxon>Micromonosporales</taxon>
        <taxon>Micromonosporaceae</taxon>
        <taxon>Micromonospora</taxon>
    </lineage>
</organism>
<feature type="compositionally biased region" description="Basic residues" evidence="1">
    <location>
        <begin position="13"/>
        <end position="22"/>
    </location>
</feature>
<evidence type="ECO:0000313" key="3">
    <source>
        <dbReference type="Proteomes" id="UP000199413"/>
    </source>
</evidence>
<keyword evidence="3" id="KW-1185">Reference proteome</keyword>
<protein>
    <submittedName>
        <fullName evidence="2">Uncharacterized protein</fullName>
    </submittedName>
</protein>